<protein>
    <submittedName>
        <fullName evidence="1">Uncharacterized protein</fullName>
    </submittedName>
</protein>
<keyword evidence="2" id="KW-1185">Reference proteome</keyword>
<name>A0A3S5ABL7_9PLAT</name>
<organism evidence="1 2">
    <name type="scientific">Protopolystoma xenopodis</name>
    <dbReference type="NCBI Taxonomy" id="117903"/>
    <lineage>
        <taxon>Eukaryota</taxon>
        <taxon>Metazoa</taxon>
        <taxon>Spiralia</taxon>
        <taxon>Lophotrochozoa</taxon>
        <taxon>Platyhelminthes</taxon>
        <taxon>Monogenea</taxon>
        <taxon>Polyopisthocotylea</taxon>
        <taxon>Polystomatidea</taxon>
        <taxon>Polystomatidae</taxon>
        <taxon>Protopolystoma</taxon>
    </lineage>
</organism>
<evidence type="ECO:0000313" key="1">
    <source>
        <dbReference type="EMBL" id="VEL12079.1"/>
    </source>
</evidence>
<gene>
    <name evidence="1" type="ORF">PXEA_LOCUS5519</name>
</gene>
<dbReference type="EMBL" id="CAAALY010013695">
    <property type="protein sequence ID" value="VEL12079.1"/>
    <property type="molecule type" value="Genomic_DNA"/>
</dbReference>
<evidence type="ECO:0000313" key="2">
    <source>
        <dbReference type="Proteomes" id="UP000784294"/>
    </source>
</evidence>
<proteinExistence type="predicted"/>
<accession>A0A3S5ABL7</accession>
<reference evidence="1" key="1">
    <citation type="submission" date="2018-11" db="EMBL/GenBank/DDBJ databases">
        <authorList>
            <consortium name="Pathogen Informatics"/>
        </authorList>
    </citation>
    <scope>NUCLEOTIDE SEQUENCE</scope>
</reference>
<dbReference type="Proteomes" id="UP000784294">
    <property type="component" value="Unassembled WGS sequence"/>
</dbReference>
<sequence length="121" mass="13305">MAGRRASTYPNHIELLHDYSGKRTALIGSHLQLCPSEVKESCTSPWAPVAFSPARLQLATVWSSGQHNLANAHSCGSQGCRVEMLVPNLNMDAAKEPGAKSNWMQEANKMLLLRMVRAEFV</sequence>
<comment type="caution">
    <text evidence="1">The sequence shown here is derived from an EMBL/GenBank/DDBJ whole genome shotgun (WGS) entry which is preliminary data.</text>
</comment>
<dbReference type="AlphaFoldDB" id="A0A3S5ABL7"/>